<keyword evidence="5 7" id="KW-0574">Periplasm</keyword>
<evidence type="ECO:0000256" key="6">
    <source>
        <dbReference type="ARBA" id="ARBA00025643"/>
    </source>
</evidence>
<evidence type="ECO:0000256" key="1">
    <source>
        <dbReference type="ARBA" id="ARBA00004418"/>
    </source>
</evidence>
<dbReference type="SMART" id="SM00858">
    <property type="entry name" value="SAF"/>
    <property type="match status" value="1"/>
</dbReference>
<accession>A0A7X0NJU4</accession>
<keyword evidence="9" id="KW-0969">Cilium</keyword>
<dbReference type="InterPro" id="IPR036732">
    <property type="entry name" value="AFP_Neu5c_C_sf"/>
</dbReference>
<comment type="subcellular location">
    <subcellularLocation>
        <location evidence="1 7">Periplasm</location>
    </subcellularLocation>
</comment>
<evidence type="ECO:0000313" key="10">
    <source>
        <dbReference type="Proteomes" id="UP000537141"/>
    </source>
</evidence>
<dbReference type="InterPro" id="IPR013974">
    <property type="entry name" value="SAF"/>
</dbReference>
<evidence type="ECO:0000256" key="7">
    <source>
        <dbReference type="RuleBase" id="RU362063"/>
    </source>
</evidence>
<proteinExistence type="inferred from homology"/>
<reference evidence="9 10" key="1">
    <citation type="submission" date="2020-08" db="EMBL/GenBank/DDBJ databases">
        <title>Genomic Encyclopedia of Type Strains, Phase IV (KMG-IV): sequencing the most valuable type-strain genomes for metagenomic binning, comparative biology and taxonomic classification.</title>
        <authorList>
            <person name="Goeker M."/>
        </authorList>
    </citation>
    <scope>NUCLEOTIDE SEQUENCE [LARGE SCALE GENOMIC DNA]</scope>
    <source>
        <strain evidence="9 10">DSM 26287</strain>
    </source>
</reference>
<gene>
    <name evidence="9" type="ORF">HNQ55_003268</name>
</gene>
<keyword evidence="9" id="KW-0282">Flagellum</keyword>
<dbReference type="InterPro" id="IPR041231">
    <property type="entry name" value="FlgA_N"/>
</dbReference>
<keyword evidence="10" id="KW-1185">Reference proteome</keyword>
<keyword evidence="4" id="KW-0732">Signal</keyword>
<dbReference type="GO" id="GO:0042597">
    <property type="term" value="C:periplasmic space"/>
    <property type="evidence" value="ECO:0007669"/>
    <property type="project" value="UniProtKB-SubCell"/>
</dbReference>
<sequence>MVITPADIDPRIIIKPCQTPLVLNIPENNSSRNVNVKISCDDSASWVLYLPVRIETQVPVLVPNQSIGKGSILDHSNIVLTYVDQFELRGESLNNIDEIIGAKAKRRLSKDKPLSPRSFCMVCRGDNVEIIAKSEIFMIQTEGVALKDANVGEQIRVKNNRSGRIVVGTVNPDHKVIIN</sequence>
<dbReference type="Gene3D" id="3.90.1210.10">
    <property type="entry name" value="Antifreeze-like/N-acetylneuraminic acid synthase C-terminal domain"/>
    <property type="match status" value="1"/>
</dbReference>
<dbReference type="SUPFAM" id="SSF51269">
    <property type="entry name" value="AFP III-like domain"/>
    <property type="match status" value="1"/>
</dbReference>
<keyword evidence="9" id="KW-0966">Cell projection</keyword>
<dbReference type="NCBIfam" id="TIGR03170">
    <property type="entry name" value="flgA_cterm"/>
    <property type="match status" value="1"/>
</dbReference>
<protein>
    <recommendedName>
        <fullName evidence="3 7">Flagella basal body P-ring formation protein FlgA</fullName>
    </recommendedName>
</protein>
<evidence type="ECO:0000259" key="8">
    <source>
        <dbReference type="SMART" id="SM00858"/>
    </source>
</evidence>
<dbReference type="CDD" id="cd11614">
    <property type="entry name" value="SAF_CpaB_FlgA_like"/>
    <property type="match status" value="1"/>
</dbReference>
<dbReference type="Proteomes" id="UP000537141">
    <property type="component" value="Unassembled WGS sequence"/>
</dbReference>
<feature type="domain" description="SAF" evidence="8">
    <location>
        <begin position="58"/>
        <end position="120"/>
    </location>
</feature>
<dbReference type="AlphaFoldDB" id="A0A7X0NJU4"/>
<dbReference type="GO" id="GO:0044780">
    <property type="term" value="P:bacterial-type flagellum assembly"/>
    <property type="evidence" value="ECO:0007669"/>
    <property type="project" value="InterPro"/>
</dbReference>
<organism evidence="9 10">
    <name type="scientific">Thalassotalea piscium</name>
    <dbReference type="NCBI Taxonomy" id="1230533"/>
    <lineage>
        <taxon>Bacteria</taxon>
        <taxon>Pseudomonadati</taxon>
        <taxon>Pseudomonadota</taxon>
        <taxon>Gammaproteobacteria</taxon>
        <taxon>Alteromonadales</taxon>
        <taxon>Colwelliaceae</taxon>
        <taxon>Thalassotalea</taxon>
    </lineage>
</organism>
<evidence type="ECO:0000313" key="9">
    <source>
        <dbReference type="EMBL" id="MBB6544735.1"/>
    </source>
</evidence>
<comment type="caution">
    <text evidence="9">The sequence shown here is derived from an EMBL/GenBank/DDBJ whole genome shotgun (WGS) entry which is preliminary data.</text>
</comment>
<dbReference type="InterPro" id="IPR017585">
    <property type="entry name" value="SAF_FlgA"/>
</dbReference>
<dbReference type="PANTHER" id="PTHR36307:SF1">
    <property type="entry name" value="FLAGELLA BASAL BODY P-RING FORMATION PROTEIN FLGA"/>
    <property type="match status" value="1"/>
</dbReference>
<evidence type="ECO:0000256" key="4">
    <source>
        <dbReference type="ARBA" id="ARBA00022729"/>
    </source>
</evidence>
<dbReference type="InterPro" id="IPR039246">
    <property type="entry name" value="Flagellar_FlgA"/>
</dbReference>
<evidence type="ECO:0000256" key="5">
    <source>
        <dbReference type="ARBA" id="ARBA00022764"/>
    </source>
</evidence>
<dbReference type="Gene3D" id="2.30.30.760">
    <property type="match status" value="1"/>
</dbReference>
<evidence type="ECO:0000256" key="2">
    <source>
        <dbReference type="ARBA" id="ARBA00010474"/>
    </source>
</evidence>
<dbReference type="Pfam" id="PF13144">
    <property type="entry name" value="ChapFlgA"/>
    <property type="match status" value="1"/>
</dbReference>
<dbReference type="EMBL" id="JACHHU010000035">
    <property type="protein sequence ID" value="MBB6544735.1"/>
    <property type="molecule type" value="Genomic_DNA"/>
</dbReference>
<dbReference type="PANTHER" id="PTHR36307">
    <property type="entry name" value="FLAGELLA BASAL BODY P-RING FORMATION PROTEIN FLGA"/>
    <property type="match status" value="1"/>
</dbReference>
<comment type="similarity">
    <text evidence="2 7">Belongs to the FlgA family.</text>
</comment>
<name>A0A7X0NJU4_9GAMM</name>
<dbReference type="Pfam" id="PF17656">
    <property type="entry name" value="ChapFlgA_N"/>
    <property type="match status" value="1"/>
</dbReference>
<evidence type="ECO:0000256" key="3">
    <source>
        <dbReference type="ARBA" id="ARBA00014754"/>
    </source>
</evidence>
<comment type="function">
    <text evidence="6 7">Involved in the assembly process of the P-ring formation. It may associate with FlgF on the rod constituting a structure essential for the P-ring assembly or may act as a modulator protein for the P-ring assembly.</text>
</comment>
<keyword evidence="7" id="KW-1005">Bacterial flagellum biogenesis</keyword>